<organism evidence="3 4">
    <name type="scientific">Micromonospora echinospora</name>
    <name type="common">Micromonospora purpurea</name>
    <dbReference type="NCBI Taxonomy" id="1877"/>
    <lineage>
        <taxon>Bacteria</taxon>
        <taxon>Bacillati</taxon>
        <taxon>Actinomycetota</taxon>
        <taxon>Actinomycetes</taxon>
        <taxon>Micromonosporales</taxon>
        <taxon>Micromonosporaceae</taxon>
        <taxon>Micromonospora</taxon>
    </lineage>
</organism>
<evidence type="ECO:0000313" key="3">
    <source>
        <dbReference type="EMBL" id="MBB5112161.1"/>
    </source>
</evidence>
<feature type="domain" description="YcxB-like C-terminal" evidence="2">
    <location>
        <begin position="90"/>
        <end position="150"/>
    </location>
</feature>
<dbReference type="Pfam" id="PF14317">
    <property type="entry name" value="YcxB"/>
    <property type="match status" value="1"/>
</dbReference>
<keyword evidence="4" id="KW-1185">Reference proteome</keyword>
<dbReference type="GeneID" id="300292589"/>
<evidence type="ECO:0000259" key="2">
    <source>
        <dbReference type="Pfam" id="PF14317"/>
    </source>
</evidence>
<dbReference type="EMBL" id="JACHJC010000001">
    <property type="protein sequence ID" value="MBB5112161.1"/>
    <property type="molecule type" value="Genomic_DNA"/>
</dbReference>
<dbReference type="RefSeq" id="WP_184683091.1">
    <property type="nucleotide sequence ID" value="NZ_JACHJC010000001.1"/>
</dbReference>
<dbReference type="InterPro" id="IPR025588">
    <property type="entry name" value="YcxB-like_C"/>
</dbReference>
<feature type="transmembrane region" description="Helical" evidence="1">
    <location>
        <begin position="52"/>
        <end position="71"/>
    </location>
</feature>
<keyword evidence="1" id="KW-0472">Membrane</keyword>
<reference evidence="3 4" key="1">
    <citation type="submission" date="2020-08" db="EMBL/GenBank/DDBJ databases">
        <title>Sequencing the genomes of 1000 actinobacteria strains.</title>
        <authorList>
            <person name="Klenk H.-P."/>
        </authorList>
    </citation>
    <scope>NUCLEOTIDE SEQUENCE [LARGE SCALE GENOMIC DNA]</scope>
    <source>
        <strain evidence="3 4">DSM 43036</strain>
    </source>
</reference>
<gene>
    <name evidence="3" type="ORF">FHU28_002000</name>
</gene>
<proteinExistence type="predicted"/>
<evidence type="ECO:0000313" key="4">
    <source>
        <dbReference type="Proteomes" id="UP000618986"/>
    </source>
</evidence>
<evidence type="ECO:0000256" key="1">
    <source>
        <dbReference type="SAM" id="Phobius"/>
    </source>
</evidence>
<protein>
    <recommendedName>
        <fullName evidence="2">YcxB-like C-terminal domain-containing protein</fullName>
    </recommendedName>
</protein>
<name>A0ABR6MC17_MICEC</name>
<sequence length="157" mass="17171">MLIEFEAAPDRGPFTVAWRRFLRRAVLPYRWVGGTLALLAVFTLVAEPRLAAAALAGGAVLCWFLAPAVMLHRAVGAAWQWGSVAARWNLSDEGLRCESPEGHTLVRWSAVSAAEQVHDQLLVRLSGGRALIVPLASLTPEQRQDVLAFLHDRALLV</sequence>
<comment type="caution">
    <text evidence="3">The sequence shown here is derived from an EMBL/GenBank/DDBJ whole genome shotgun (WGS) entry which is preliminary data.</text>
</comment>
<keyword evidence="1" id="KW-1133">Transmembrane helix</keyword>
<keyword evidence="1" id="KW-0812">Transmembrane</keyword>
<dbReference type="Proteomes" id="UP000618986">
    <property type="component" value="Unassembled WGS sequence"/>
</dbReference>
<accession>A0ABR6MC17</accession>
<feature type="transmembrane region" description="Helical" evidence="1">
    <location>
        <begin position="27"/>
        <end position="46"/>
    </location>
</feature>